<feature type="region of interest" description="Disordered" evidence="1">
    <location>
        <begin position="658"/>
        <end position="694"/>
    </location>
</feature>
<gene>
    <name evidence="4" type="ORF">RJT34_24213</name>
</gene>
<dbReference type="Pfam" id="PF00168">
    <property type="entry name" value="C2"/>
    <property type="match status" value="1"/>
</dbReference>
<evidence type="ECO:0000313" key="5">
    <source>
        <dbReference type="Proteomes" id="UP001359559"/>
    </source>
</evidence>
<dbReference type="PANTHER" id="PTHR32246:SF76">
    <property type="entry name" value="CALCIUM-DEPENDENT LIPID-BINDING (CALB DOMAIN) FAMILY PROTEIN"/>
    <property type="match status" value="1"/>
</dbReference>
<evidence type="ECO:0000313" key="4">
    <source>
        <dbReference type="EMBL" id="KAK7279167.1"/>
    </source>
</evidence>
<feature type="compositionally biased region" description="Basic residues" evidence="1">
    <location>
        <begin position="291"/>
        <end position="302"/>
    </location>
</feature>
<dbReference type="CDD" id="cd04051">
    <property type="entry name" value="C2_SRC2_like"/>
    <property type="match status" value="1"/>
</dbReference>
<dbReference type="Gene3D" id="2.60.40.150">
    <property type="entry name" value="C2 domain"/>
    <property type="match status" value="1"/>
</dbReference>
<evidence type="ECO:0000256" key="1">
    <source>
        <dbReference type="SAM" id="MobiDB-lite"/>
    </source>
</evidence>
<accession>A0AAN9FMG9</accession>
<feature type="signal peptide" evidence="2">
    <location>
        <begin position="1"/>
        <end position="17"/>
    </location>
</feature>
<keyword evidence="2" id="KW-0732">Signal</keyword>
<proteinExistence type="predicted"/>
<dbReference type="InterPro" id="IPR000008">
    <property type="entry name" value="C2_dom"/>
</dbReference>
<sequence>MCLKYLIYLLPIGISNLVVTKCSIGGQISLQHKILNSHPIDALSSSLNIEGGIMSNILACYQLLELNVISAQDLAPVGRSMQTYAVAWIDPDRKLSTRVDSDVGTNPAWNDKFVFRIDEDFLYDEESVISIDIYALHWFRDIHVGSARVLVGDVIPPSQPSRNAYKPSGMQFLGLQVHRPSGRPKGILNVGVAIIDSSMRSMPLYTHDTPTVGYSHDHHNQENHQTKREFRRTKSDTSSMLGSEAVASEPQVKAKRGEANSQVTASEVSTKSKKKSSSSILSGSGVNTTPKRSKFGRKNKHSMPHEPPNDSNVIELTPTPNVNLGYEVKSTPTRDFQDSPRMDVGYEIKSTPRREFQNSPRVSIGYDEVKSTPMREFQSSPRVNVGYDRVKSTPKREYQNSHRINVAYDEIKSTPRREFQNSHRVNVSYDEVFQNSHMVNVGYDKVKSTPRREFQNSPRVNVGYDEIKSTPRRDFQNSPKINVVYDEIKSTPRREFQNSPKVNVGYDEVKFTPRREFQNSPKINVGYDEVNSTPRWEFQNSPKINIGYDEVKSSPRREFQNTPARIHNNNNNNTYKNGMRATPLHAIAMTNAAMEYGTPFRSNLGRRPIMTDSKLGPSASEVAAEVARQSITEDGEDSTGEGWSLDDTVEELQPKVSRWQTELPPVYDDSERSSKTMSSKNGKHSRRHTDGSNDGRGGLFSCFSVICGVEFSIVCGGEGKKKQRRRAQSLDNESLL</sequence>
<feature type="compositionally biased region" description="Basic and acidic residues" evidence="1">
    <location>
        <begin position="215"/>
        <end position="235"/>
    </location>
</feature>
<evidence type="ECO:0000259" key="3">
    <source>
        <dbReference type="PROSITE" id="PS50004"/>
    </source>
</evidence>
<dbReference type="InterPro" id="IPR044750">
    <property type="entry name" value="C2_SRC2/BAP"/>
</dbReference>
<dbReference type="EMBL" id="JAYKXN010000006">
    <property type="protein sequence ID" value="KAK7279167.1"/>
    <property type="molecule type" value="Genomic_DNA"/>
</dbReference>
<dbReference type="InterPro" id="IPR035892">
    <property type="entry name" value="C2_domain_sf"/>
</dbReference>
<evidence type="ECO:0000256" key="2">
    <source>
        <dbReference type="SAM" id="SignalP"/>
    </source>
</evidence>
<feature type="region of interest" description="Disordered" evidence="1">
    <location>
        <begin position="213"/>
        <end position="315"/>
    </location>
</feature>
<feature type="domain" description="C2" evidence="3">
    <location>
        <begin position="45"/>
        <end position="165"/>
    </location>
</feature>
<comment type="caution">
    <text evidence="4">The sequence shown here is derived from an EMBL/GenBank/DDBJ whole genome shotgun (WGS) entry which is preliminary data.</text>
</comment>
<dbReference type="AlphaFoldDB" id="A0AAN9FMG9"/>
<keyword evidence="5" id="KW-1185">Reference proteome</keyword>
<dbReference type="Proteomes" id="UP001359559">
    <property type="component" value="Unassembled WGS sequence"/>
</dbReference>
<dbReference type="GO" id="GO:0006952">
    <property type="term" value="P:defense response"/>
    <property type="evidence" value="ECO:0007669"/>
    <property type="project" value="InterPro"/>
</dbReference>
<feature type="region of interest" description="Disordered" evidence="1">
    <location>
        <begin position="611"/>
        <end position="644"/>
    </location>
</feature>
<organism evidence="4 5">
    <name type="scientific">Clitoria ternatea</name>
    <name type="common">Butterfly pea</name>
    <dbReference type="NCBI Taxonomy" id="43366"/>
    <lineage>
        <taxon>Eukaryota</taxon>
        <taxon>Viridiplantae</taxon>
        <taxon>Streptophyta</taxon>
        <taxon>Embryophyta</taxon>
        <taxon>Tracheophyta</taxon>
        <taxon>Spermatophyta</taxon>
        <taxon>Magnoliopsida</taxon>
        <taxon>eudicotyledons</taxon>
        <taxon>Gunneridae</taxon>
        <taxon>Pentapetalae</taxon>
        <taxon>rosids</taxon>
        <taxon>fabids</taxon>
        <taxon>Fabales</taxon>
        <taxon>Fabaceae</taxon>
        <taxon>Papilionoideae</taxon>
        <taxon>50 kb inversion clade</taxon>
        <taxon>NPAAA clade</taxon>
        <taxon>indigoferoid/millettioid clade</taxon>
        <taxon>Phaseoleae</taxon>
        <taxon>Clitoria</taxon>
    </lineage>
</organism>
<reference evidence="4 5" key="1">
    <citation type="submission" date="2024-01" db="EMBL/GenBank/DDBJ databases">
        <title>The genomes of 5 underutilized Papilionoideae crops provide insights into root nodulation and disease resistance.</title>
        <authorList>
            <person name="Yuan L."/>
        </authorList>
    </citation>
    <scope>NUCLEOTIDE SEQUENCE [LARGE SCALE GENOMIC DNA]</scope>
    <source>
        <strain evidence="4">LY-2023</strain>
        <tissue evidence="4">Leaf</tissue>
    </source>
</reference>
<dbReference type="SMART" id="SM00239">
    <property type="entry name" value="C2"/>
    <property type="match status" value="1"/>
</dbReference>
<dbReference type="PROSITE" id="PS50004">
    <property type="entry name" value="C2"/>
    <property type="match status" value="1"/>
</dbReference>
<feature type="chain" id="PRO_5043014635" description="C2 domain-containing protein" evidence="2">
    <location>
        <begin position="18"/>
        <end position="736"/>
    </location>
</feature>
<dbReference type="PANTHER" id="PTHR32246">
    <property type="entry name" value="INGRESSION PROTEIN FIC1"/>
    <property type="match status" value="1"/>
</dbReference>
<name>A0AAN9FMG9_CLITE</name>
<protein>
    <recommendedName>
        <fullName evidence="3">C2 domain-containing protein</fullName>
    </recommendedName>
</protein>
<dbReference type="SUPFAM" id="SSF49562">
    <property type="entry name" value="C2 domain (Calcium/lipid-binding domain, CaLB)"/>
    <property type="match status" value="1"/>
</dbReference>